<evidence type="ECO:0000256" key="1">
    <source>
        <dbReference type="SAM" id="MobiDB-lite"/>
    </source>
</evidence>
<dbReference type="EMBL" id="OX451735">
    <property type="protein sequence ID" value="CAI8591743.1"/>
    <property type="molecule type" value="Genomic_DNA"/>
</dbReference>
<organism evidence="2 3">
    <name type="scientific">Vicia faba</name>
    <name type="common">Broad bean</name>
    <name type="synonym">Faba vulgaris</name>
    <dbReference type="NCBI Taxonomy" id="3906"/>
    <lineage>
        <taxon>Eukaryota</taxon>
        <taxon>Viridiplantae</taxon>
        <taxon>Streptophyta</taxon>
        <taxon>Embryophyta</taxon>
        <taxon>Tracheophyta</taxon>
        <taxon>Spermatophyta</taxon>
        <taxon>Magnoliopsida</taxon>
        <taxon>eudicotyledons</taxon>
        <taxon>Gunneridae</taxon>
        <taxon>Pentapetalae</taxon>
        <taxon>rosids</taxon>
        <taxon>fabids</taxon>
        <taxon>Fabales</taxon>
        <taxon>Fabaceae</taxon>
        <taxon>Papilionoideae</taxon>
        <taxon>50 kb inversion clade</taxon>
        <taxon>NPAAA clade</taxon>
        <taxon>Hologalegina</taxon>
        <taxon>IRL clade</taxon>
        <taxon>Fabeae</taxon>
        <taxon>Vicia</taxon>
    </lineage>
</organism>
<feature type="region of interest" description="Disordered" evidence="1">
    <location>
        <begin position="1"/>
        <end position="30"/>
    </location>
</feature>
<sequence length="127" mass="14844">MIVHIDISKTRTKNSDSKKNTTFEKVSSSDKDTYVHEHINKLIYYMSNDNDTTPAFFCNYINPHVEPFGQAYVKPYAETTTDPQDEPHVEQSGEPTTDIPIFYMYLTNILNESDDYTEELRDEYPQM</sequence>
<dbReference type="Proteomes" id="UP001157006">
    <property type="component" value="Chromosome 1S"/>
</dbReference>
<evidence type="ECO:0000313" key="2">
    <source>
        <dbReference type="EMBL" id="CAI8591743.1"/>
    </source>
</evidence>
<proteinExistence type="predicted"/>
<dbReference type="AlphaFoldDB" id="A0AAV0Z2E7"/>
<protein>
    <recommendedName>
        <fullName evidence="4">Plasmodium falciparum erythrocyte membrane protein 1 acidic terminal segment domain-containing protein</fullName>
    </recommendedName>
</protein>
<gene>
    <name evidence="2" type="ORF">VFH_I005400</name>
</gene>
<name>A0AAV0Z2E7_VICFA</name>
<evidence type="ECO:0008006" key="4">
    <source>
        <dbReference type="Google" id="ProtNLM"/>
    </source>
</evidence>
<accession>A0AAV0Z2E7</accession>
<keyword evidence="3" id="KW-1185">Reference proteome</keyword>
<reference evidence="2 3" key="1">
    <citation type="submission" date="2023-01" db="EMBL/GenBank/DDBJ databases">
        <authorList>
            <person name="Kreplak J."/>
        </authorList>
    </citation>
    <scope>NUCLEOTIDE SEQUENCE [LARGE SCALE GENOMIC DNA]</scope>
</reference>
<evidence type="ECO:0000313" key="3">
    <source>
        <dbReference type="Proteomes" id="UP001157006"/>
    </source>
</evidence>